<dbReference type="EMBL" id="CP070496">
    <property type="protein sequence ID" value="QSB05049.1"/>
    <property type="molecule type" value="Genomic_DNA"/>
</dbReference>
<dbReference type="PANTHER" id="PTHR43877">
    <property type="entry name" value="AMINOALKYLPHOSPHONATE N-ACETYLTRANSFERASE-RELATED-RELATED"/>
    <property type="match status" value="1"/>
</dbReference>
<protein>
    <submittedName>
        <fullName evidence="4">GNAT family N-acetyltransferase</fullName>
    </submittedName>
</protein>
<accession>A0A895XNT7</accession>
<evidence type="ECO:0000313" key="4">
    <source>
        <dbReference type="EMBL" id="QSB05049.1"/>
    </source>
</evidence>
<dbReference type="SUPFAM" id="SSF55729">
    <property type="entry name" value="Acyl-CoA N-acyltransferases (Nat)"/>
    <property type="match status" value="1"/>
</dbReference>
<sequence>MPLKQLTPANLSTQDLQDWCSVLNEMTSTDMPNEPRWQPERLRDYLAENMADEYRQAFIYRDESSGDMLGHANLLIFGGKHRDTGVLELFTRPSARGKGVGKALLQAVAECAKQRECENLAVEVIATTPAVGFYDQLGFRRDVVEQRHLLRWDEVDWDKVQEAAGRVAAGYRLEYYSESLPEELLEPYAQLKAYLRGSAEPIALTTDRRGSTDVDRLRDSLQTLRRRGMRSHVMVAISEPYEKVVGLTELVVSEQRPTRADQYDTVVAPEHKSYGLALTMKARLLTELRGAEPQLVDVQTWTAEDARDIKWVNSQLGFVHDVDWYEYETSVEDLLHNLAQ</sequence>
<dbReference type="InterPro" id="IPR050832">
    <property type="entry name" value="Bact_Acetyltransf"/>
</dbReference>
<name>A0A895XNT7_9ACTN</name>
<dbReference type="Gene3D" id="3.40.630.30">
    <property type="match status" value="1"/>
</dbReference>
<dbReference type="GO" id="GO:0016747">
    <property type="term" value="F:acyltransferase activity, transferring groups other than amino-acyl groups"/>
    <property type="evidence" value="ECO:0007669"/>
    <property type="project" value="InterPro"/>
</dbReference>
<dbReference type="InterPro" id="IPR000182">
    <property type="entry name" value="GNAT_dom"/>
</dbReference>
<keyword evidence="2" id="KW-0012">Acyltransferase</keyword>
<evidence type="ECO:0000259" key="3">
    <source>
        <dbReference type="PROSITE" id="PS51186"/>
    </source>
</evidence>
<organism evidence="4 5">
    <name type="scientific">Natronoglycomyces albus</name>
    <dbReference type="NCBI Taxonomy" id="2811108"/>
    <lineage>
        <taxon>Bacteria</taxon>
        <taxon>Bacillati</taxon>
        <taxon>Actinomycetota</taxon>
        <taxon>Actinomycetes</taxon>
        <taxon>Glycomycetales</taxon>
        <taxon>Glycomycetaceae</taxon>
        <taxon>Natronoglycomyces</taxon>
    </lineage>
</organism>
<dbReference type="Pfam" id="PF00583">
    <property type="entry name" value="Acetyltransf_1"/>
    <property type="match status" value="1"/>
</dbReference>
<evidence type="ECO:0000313" key="5">
    <source>
        <dbReference type="Proteomes" id="UP000662939"/>
    </source>
</evidence>
<dbReference type="PANTHER" id="PTHR43877:SF2">
    <property type="entry name" value="AMINOALKYLPHOSPHONATE N-ACETYLTRANSFERASE-RELATED"/>
    <property type="match status" value="1"/>
</dbReference>
<keyword evidence="1" id="KW-0808">Transferase</keyword>
<dbReference type="AlphaFoldDB" id="A0A895XNT7"/>
<evidence type="ECO:0000256" key="1">
    <source>
        <dbReference type="ARBA" id="ARBA00022679"/>
    </source>
</evidence>
<proteinExistence type="predicted"/>
<feature type="domain" description="N-acetyltransferase" evidence="3">
    <location>
        <begin position="1"/>
        <end position="162"/>
    </location>
</feature>
<dbReference type="CDD" id="cd04301">
    <property type="entry name" value="NAT_SF"/>
    <property type="match status" value="1"/>
</dbReference>
<dbReference type="KEGG" id="nav:JQS30_15005"/>
<dbReference type="PROSITE" id="PS51186">
    <property type="entry name" value="GNAT"/>
    <property type="match status" value="1"/>
</dbReference>
<dbReference type="InterPro" id="IPR016181">
    <property type="entry name" value="Acyl_CoA_acyltransferase"/>
</dbReference>
<keyword evidence="5" id="KW-1185">Reference proteome</keyword>
<reference evidence="4" key="1">
    <citation type="submission" date="2021-02" db="EMBL/GenBank/DDBJ databases">
        <title>Natronoglycomyces albus gen. nov., sp. nov, a haloalkaliphilic actinobacterium from a soda solonchak soil.</title>
        <authorList>
            <person name="Sorokin D.Y."/>
            <person name="Khijniak T.V."/>
            <person name="Zakharycheva A.P."/>
            <person name="Boueva O.V."/>
            <person name="Ariskina E.V."/>
            <person name="Hahnke R.L."/>
            <person name="Bunk B."/>
            <person name="Sproer C."/>
            <person name="Schumann P."/>
            <person name="Evtushenko L.I."/>
            <person name="Kublanov I.V."/>
        </authorList>
    </citation>
    <scope>NUCLEOTIDE SEQUENCE</scope>
    <source>
        <strain evidence="4">DSM 106290</strain>
    </source>
</reference>
<dbReference type="RefSeq" id="WP_213171050.1">
    <property type="nucleotide sequence ID" value="NZ_CP070496.1"/>
</dbReference>
<gene>
    <name evidence="4" type="ORF">JQS30_15005</name>
</gene>
<evidence type="ECO:0000256" key="2">
    <source>
        <dbReference type="ARBA" id="ARBA00023315"/>
    </source>
</evidence>
<dbReference type="Proteomes" id="UP000662939">
    <property type="component" value="Chromosome"/>
</dbReference>